<dbReference type="EMBL" id="HF935312">
    <property type="protein sequence ID" value="CCX06771.1"/>
    <property type="molecule type" value="Genomic_DNA"/>
</dbReference>
<feature type="compositionally biased region" description="Low complexity" evidence="2">
    <location>
        <begin position="11"/>
        <end position="30"/>
    </location>
</feature>
<dbReference type="OrthoDB" id="775356at2759"/>
<feature type="compositionally biased region" description="Polar residues" evidence="2">
    <location>
        <begin position="230"/>
        <end position="241"/>
    </location>
</feature>
<dbReference type="SUPFAM" id="SSF48350">
    <property type="entry name" value="GTPase activation domain, GAP"/>
    <property type="match status" value="1"/>
</dbReference>
<feature type="compositionally biased region" description="Low complexity" evidence="2">
    <location>
        <begin position="106"/>
        <end position="123"/>
    </location>
</feature>
<feature type="region of interest" description="Disordered" evidence="2">
    <location>
        <begin position="1"/>
        <end position="30"/>
    </location>
</feature>
<dbReference type="PROSITE" id="PS00509">
    <property type="entry name" value="RAS_GTPASE_ACTIV_1"/>
    <property type="match status" value="1"/>
</dbReference>
<dbReference type="InterPro" id="IPR001936">
    <property type="entry name" value="RasGAP_dom"/>
</dbReference>
<organism evidence="5 6">
    <name type="scientific">Pyronema omphalodes (strain CBS 100304)</name>
    <name type="common">Pyronema confluens</name>
    <dbReference type="NCBI Taxonomy" id="1076935"/>
    <lineage>
        <taxon>Eukaryota</taxon>
        <taxon>Fungi</taxon>
        <taxon>Dikarya</taxon>
        <taxon>Ascomycota</taxon>
        <taxon>Pezizomycotina</taxon>
        <taxon>Pezizomycetes</taxon>
        <taxon>Pezizales</taxon>
        <taxon>Pyronemataceae</taxon>
        <taxon>Pyronema</taxon>
    </lineage>
</organism>
<dbReference type="CDD" id="cd00030">
    <property type="entry name" value="C2"/>
    <property type="match status" value="1"/>
</dbReference>
<evidence type="ECO:0000313" key="5">
    <source>
        <dbReference type="EMBL" id="CCX06771.1"/>
    </source>
</evidence>
<proteinExistence type="predicted"/>
<dbReference type="CDD" id="cd05137">
    <property type="entry name" value="RasGAP_CLA2_BUD2"/>
    <property type="match status" value="1"/>
</dbReference>
<dbReference type="Pfam" id="PF00616">
    <property type="entry name" value="RasGAP"/>
    <property type="match status" value="2"/>
</dbReference>
<keyword evidence="6" id="KW-1185">Reference proteome</keyword>
<dbReference type="PROSITE" id="PS50018">
    <property type="entry name" value="RAS_GTPASE_ACTIV_2"/>
    <property type="match status" value="1"/>
</dbReference>
<feature type="region of interest" description="Disordered" evidence="2">
    <location>
        <begin position="624"/>
        <end position="645"/>
    </location>
</feature>
<dbReference type="GO" id="GO:0005096">
    <property type="term" value="F:GTPase activator activity"/>
    <property type="evidence" value="ECO:0007669"/>
    <property type="project" value="UniProtKB-KW"/>
</dbReference>
<evidence type="ECO:0000259" key="4">
    <source>
        <dbReference type="PROSITE" id="PS50018"/>
    </source>
</evidence>
<evidence type="ECO:0000313" key="6">
    <source>
        <dbReference type="Proteomes" id="UP000018144"/>
    </source>
</evidence>
<feature type="compositionally biased region" description="Polar residues" evidence="2">
    <location>
        <begin position="53"/>
        <end position="67"/>
    </location>
</feature>
<sequence>MAGRTDRNEYTQSAAAATTTTSTFGSGTTAQSSLCSLSFAARAGSHPGLGTLHRTNTDPSSSASSTDGESRHPTSRYRDGITIRAVTPEPEPEFDHAFIEESVLHPTTTATTPPRTPSRFTRPVSEWKFQGGLTGHSPDPPSPDRRRAMNRQSISLPPFGDLSIGRAKSRSPTGHSPDDNRWYDERPSHNAVGPGPISIIRHNQYSNVGMFDGAGQGGIGFPSTHSITVHTPPATTRPSTGKNRHRLLRPSSSVNTLQSQSTRLFAYDPAPQPTSPTFVHEEYINLLLLMKKLRGKMSGYVEFRMGDSKVWHKGFCHIDPITGALLYQREEPSLGAADIVIPDLRGCHVEVKSMDSDGIIDIATHLRKITIKLRPLSTAQTEHWQAALSCWTPIRPAGAQNKMIKSQMPVLTNGKRRTRSNSDATILNRGDGTIIKVGKMLLWIGGSGYGVQRVSPERNPAPQGPLPLKSSGKTKQGGSTGGSSSGSHGGGGGHYHNSNSHAANSWQSISCTLQENGEFQLSRDSDSHILAVVQLSQLSRCAVQQLDPSILDQDFCIAIYPQYTPNPALQSKARPVYLGIDTRILFEVWFVLLRAFTMPEIYGPPSISPSSGLEDWGDLNFKSPDRSYSSSDRGYQTDSDRDKDKLKDSYRIQRSLFLRIIEAKILMPPNNNNGSGNSNISEAGLDCYAETMVRTKTHNPFWREDYEFPDLPTVLTDVSVVLKQRDPRWKQMTKVHAGYVPGILPGGNDVVIGKVEVKLDELCGDRGEGERWLPLTMPRSDGFDERVGELYLRAETEELIVLMSTEYTELSKLLHRFDSGLTLHLARVITDLRRLADSLLQIFQVSSTASEWLMALAENEIDGLHKESPPAHENPPLSPNGTETLTRHKSGLVEANILFRGNSLLTKALDTHMKRLGREYLEETLGEHLQRIAAEDTYCEVDPMRIDSAENIPRNWKVLLTHLRTIWQAIFTSAERCPLELRKILRHIRSCVEDRYGDLLRTVSYSSVCGFLFLRFFCPAILNPKLFGLLKDHPGVRAQRTLTLIAKSLQGLANMTTFGIKEPWMSPMNEFLSEHKAELKDFVDSVTSISPHLDKAIRSIPPSYATPITIHNRLSQASKEGFPSLPYLIDQPRAFAALVGMWEKFSPAVMERGGLPDPLLQFDQVCANIRGRMMDCIDKAEDAERPSSRESMEMKWQEVAEKATGVPAMDGVYERYQGRGMQRVGGEGLGTLGYTVNVSSNNKRSGGLGGILGFGGGKRRD</sequence>
<dbReference type="AlphaFoldDB" id="U4KXW7"/>
<feature type="compositionally biased region" description="Gly residues" evidence="2">
    <location>
        <begin position="478"/>
        <end position="494"/>
    </location>
</feature>
<protein>
    <submittedName>
        <fullName evidence="5">Similar to Inhibitory regulator protein BUD2/CLA2 acc. no. P33314</fullName>
    </submittedName>
</protein>
<dbReference type="Gene3D" id="1.10.506.10">
    <property type="entry name" value="GTPase Activation - p120gap, domain 1"/>
    <property type="match status" value="1"/>
</dbReference>
<keyword evidence="1" id="KW-0343">GTPase activation</keyword>
<dbReference type="eggNOG" id="KOG3508">
    <property type="taxonomic scope" value="Eukaryota"/>
</dbReference>
<dbReference type="OMA" id="QKDWTLI"/>
<reference evidence="5 6" key="1">
    <citation type="journal article" date="2013" name="PLoS Genet.">
        <title>The genome and development-dependent transcriptomes of Pyronema confluens: a window into fungal evolution.</title>
        <authorList>
            <person name="Traeger S."/>
            <person name="Altegoer F."/>
            <person name="Freitag M."/>
            <person name="Gabaldon T."/>
            <person name="Kempken F."/>
            <person name="Kumar A."/>
            <person name="Marcet-Houben M."/>
            <person name="Poggeler S."/>
            <person name="Stajich J.E."/>
            <person name="Nowrousian M."/>
        </authorList>
    </citation>
    <scope>NUCLEOTIDE SEQUENCE [LARGE SCALE GENOMIC DNA]</scope>
    <source>
        <strain evidence="6">CBS 100304</strain>
        <tissue evidence="5">Vegetative mycelium</tissue>
    </source>
</reference>
<dbReference type="InterPro" id="IPR000008">
    <property type="entry name" value="C2_dom"/>
</dbReference>
<evidence type="ECO:0000256" key="1">
    <source>
        <dbReference type="ARBA" id="ARBA00022468"/>
    </source>
</evidence>
<dbReference type="SUPFAM" id="SSF49562">
    <property type="entry name" value="C2 domain (Calcium/lipid-binding domain, CaLB)"/>
    <property type="match status" value="1"/>
</dbReference>
<dbReference type="PANTHER" id="PTHR10194">
    <property type="entry name" value="RAS GTPASE-ACTIVATING PROTEINS"/>
    <property type="match status" value="1"/>
</dbReference>
<feature type="region of interest" description="Disordered" evidence="2">
    <location>
        <begin position="103"/>
        <end position="196"/>
    </location>
</feature>
<feature type="region of interest" description="Disordered" evidence="2">
    <location>
        <begin position="864"/>
        <end position="884"/>
    </location>
</feature>
<name>U4KXW7_PYROM</name>
<feature type="domain" description="Ras-GAP" evidence="4">
    <location>
        <begin position="831"/>
        <end position="1054"/>
    </location>
</feature>
<dbReference type="STRING" id="1076935.U4KXW7"/>
<feature type="domain" description="C2" evidence="3">
    <location>
        <begin position="637"/>
        <end position="773"/>
    </location>
</feature>
<dbReference type="InterPro" id="IPR039360">
    <property type="entry name" value="Ras_GTPase"/>
</dbReference>
<dbReference type="PROSITE" id="PS50004">
    <property type="entry name" value="C2"/>
    <property type="match status" value="1"/>
</dbReference>
<dbReference type="Proteomes" id="UP000018144">
    <property type="component" value="Unassembled WGS sequence"/>
</dbReference>
<dbReference type="InterPro" id="IPR035892">
    <property type="entry name" value="C2_domain_sf"/>
</dbReference>
<dbReference type="SMART" id="SM00323">
    <property type="entry name" value="RasGAP"/>
    <property type="match status" value="1"/>
</dbReference>
<accession>U4KXW7</accession>
<dbReference type="PANTHER" id="PTHR10194:SF60">
    <property type="entry name" value="RAS GTPASE-ACTIVATING PROTEIN RASKOL"/>
    <property type="match status" value="1"/>
</dbReference>
<feature type="compositionally biased region" description="Polar residues" evidence="2">
    <location>
        <begin position="626"/>
        <end position="637"/>
    </location>
</feature>
<feature type="region of interest" description="Disordered" evidence="2">
    <location>
        <begin position="230"/>
        <end position="253"/>
    </location>
</feature>
<feature type="compositionally biased region" description="Basic and acidic residues" evidence="2">
    <location>
        <begin position="176"/>
        <end position="188"/>
    </location>
</feature>
<feature type="region of interest" description="Disordered" evidence="2">
    <location>
        <begin position="43"/>
        <end position="83"/>
    </location>
</feature>
<dbReference type="Gene3D" id="2.60.40.150">
    <property type="entry name" value="C2 domain"/>
    <property type="match status" value="1"/>
</dbReference>
<dbReference type="InterPro" id="IPR023152">
    <property type="entry name" value="RasGAP_CS"/>
</dbReference>
<feature type="region of interest" description="Disordered" evidence="2">
    <location>
        <begin position="454"/>
        <end position="499"/>
    </location>
</feature>
<evidence type="ECO:0000256" key="2">
    <source>
        <dbReference type="SAM" id="MobiDB-lite"/>
    </source>
</evidence>
<dbReference type="GO" id="GO:0007165">
    <property type="term" value="P:signal transduction"/>
    <property type="evidence" value="ECO:0007669"/>
    <property type="project" value="UniProtKB-ARBA"/>
</dbReference>
<gene>
    <name evidence="5" type="ORF">PCON_06358</name>
</gene>
<dbReference type="InterPro" id="IPR008936">
    <property type="entry name" value="Rho_GTPase_activation_prot"/>
</dbReference>
<evidence type="ECO:0000259" key="3">
    <source>
        <dbReference type="PROSITE" id="PS50004"/>
    </source>
</evidence>
<feature type="compositionally biased region" description="Basic and acidic residues" evidence="2">
    <location>
        <begin position="68"/>
        <end position="81"/>
    </location>
</feature>